<dbReference type="GO" id="GO:0005886">
    <property type="term" value="C:plasma membrane"/>
    <property type="evidence" value="ECO:0007669"/>
    <property type="project" value="UniProtKB-SubCell"/>
</dbReference>
<evidence type="ECO:0000313" key="9">
    <source>
        <dbReference type="Proteomes" id="UP000450676"/>
    </source>
</evidence>
<evidence type="ECO:0000313" key="8">
    <source>
        <dbReference type="EMBL" id="MYN11242.1"/>
    </source>
</evidence>
<evidence type="ECO:0000256" key="1">
    <source>
        <dbReference type="ARBA" id="ARBA00004651"/>
    </source>
</evidence>
<dbReference type="Gene3D" id="3.40.50.300">
    <property type="entry name" value="P-loop containing nucleotide triphosphate hydrolases"/>
    <property type="match status" value="2"/>
</dbReference>
<dbReference type="Proteomes" id="UP000450676">
    <property type="component" value="Unassembled WGS sequence"/>
</dbReference>
<protein>
    <submittedName>
        <fullName evidence="8">Type IV secretion system DNA-binding domain-containing protein</fullName>
    </submittedName>
</protein>
<evidence type="ECO:0000256" key="2">
    <source>
        <dbReference type="ARBA" id="ARBA00022475"/>
    </source>
</evidence>
<evidence type="ECO:0000256" key="3">
    <source>
        <dbReference type="ARBA" id="ARBA00022692"/>
    </source>
</evidence>
<gene>
    <name evidence="8" type="ORF">GTP77_28410</name>
</gene>
<dbReference type="InterPro" id="IPR027417">
    <property type="entry name" value="P-loop_NTPase"/>
</dbReference>
<evidence type="ECO:0000256" key="4">
    <source>
        <dbReference type="ARBA" id="ARBA00022989"/>
    </source>
</evidence>
<dbReference type="InterPro" id="IPR051539">
    <property type="entry name" value="T4SS-coupling_protein"/>
</dbReference>
<keyword evidence="5 6" id="KW-0472">Membrane</keyword>
<name>A0A7X4HIM1_9BURK</name>
<dbReference type="PANTHER" id="PTHR37937:SF1">
    <property type="entry name" value="CONJUGATIVE TRANSFER: DNA TRANSPORT"/>
    <property type="match status" value="1"/>
</dbReference>
<comment type="subcellular location">
    <subcellularLocation>
        <location evidence="1">Cell membrane</location>
        <topology evidence="1">Multi-pass membrane protein</topology>
    </subcellularLocation>
</comment>
<keyword evidence="9" id="KW-1185">Reference proteome</keyword>
<feature type="transmembrane region" description="Helical" evidence="6">
    <location>
        <begin position="25"/>
        <end position="45"/>
    </location>
</feature>
<dbReference type="EMBL" id="WWCU01000061">
    <property type="protein sequence ID" value="MYN11242.1"/>
    <property type="molecule type" value="Genomic_DNA"/>
</dbReference>
<evidence type="ECO:0000259" key="7">
    <source>
        <dbReference type="Pfam" id="PF10412"/>
    </source>
</evidence>
<dbReference type="CDD" id="cd01127">
    <property type="entry name" value="TrwB_TraG_TraD_VirD4"/>
    <property type="match status" value="1"/>
</dbReference>
<dbReference type="PANTHER" id="PTHR37937">
    <property type="entry name" value="CONJUGATIVE TRANSFER: DNA TRANSPORT"/>
    <property type="match status" value="1"/>
</dbReference>
<dbReference type="AlphaFoldDB" id="A0A7X4HIM1"/>
<dbReference type="RefSeq" id="WP_161075513.1">
    <property type="nucleotide sequence ID" value="NZ_WWCU01000061.1"/>
</dbReference>
<reference evidence="8 9" key="1">
    <citation type="submission" date="2019-12" db="EMBL/GenBank/DDBJ databases">
        <title>Novel species isolated from a subtropical stream in China.</title>
        <authorList>
            <person name="Lu H."/>
        </authorList>
    </citation>
    <scope>NUCLEOTIDE SEQUENCE [LARGE SCALE GENOMIC DNA]</scope>
    <source>
        <strain evidence="8 9">FT127W</strain>
    </source>
</reference>
<dbReference type="GO" id="GO:0003677">
    <property type="term" value="F:DNA binding"/>
    <property type="evidence" value="ECO:0007669"/>
    <property type="project" value="UniProtKB-KW"/>
</dbReference>
<comment type="caution">
    <text evidence="8">The sequence shown here is derived from an EMBL/GenBank/DDBJ whole genome shotgun (WGS) entry which is preliminary data.</text>
</comment>
<keyword evidence="4 6" id="KW-1133">Transmembrane helix</keyword>
<feature type="domain" description="Type IV secretion system coupling protein TraD DNA-binding" evidence="7">
    <location>
        <begin position="166"/>
        <end position="508"/>
    </location>
</feature>
<proteinExistence type="predicted"/>
<sequence>MDKEQRTRWGGGAPPSLKRIDPIGFARAATVYGAGAFGLALVALWRPVLGAPAPNGALLDHALHVAACAANWISPKLFVETTANYHARLEYLRSVGQLAPIAWRLAAAGLVSLAPMAWAAWRYLRPRDGLTFLRGSKRYSGAEAVKQLNKRLAKRASARPDHPLAPEVPYSSDLWTRHALLIAGTGAGKSTCLKPLLSRIIKADERLLLYDPKGDFTRAFGKPILLAPWDARTWAWDIAADIRNIGAARRFAAALVKEGSDPMWANAARQVMVGSIMMLRAECGTGWGWRDLARTLALPQAQLLPIMRFYHQEAVRAVERASVTTQGVLINLSAFCSAIFDLADAWGDVAPERRISFIDWLTRPKKGQRQIILQGNGSYPEITKGYVEGIFSVIGGLVNSVEMDDDPERKVWIVLDELPQCGKIPILPLFSVGRSRGIRCVAACQDLSQLEEIHGKDAVRSLVSMTGSILIGQMSQGDTAEALAKALGSREVERRNESRSYGRDGSQSVSYAREDLALYKPSELGSRLGLDSKRAGVIMALALEGNAYELFWPFFKSQDKRNAHVPSRWALGEGAPPDCAHPFDVDVAPPEAVPEPSMGAAGSTAPRAGGSDSWVDLGLSHAAPDIAIPVGQGNGAVASDLVWLNEEESQDFAWMEDASADDETAGAEAAMA</sequence>
<dbReference type="SUPFAM" id="SSF52540">
    <property type="entry name" value="P-loop containing nucleoside triphosphate hydrolases"/>
    <property type="match status" value="1"/>
</dbReference>
<evidence type="ECO:0000256" key="6">
    <source>
        <dbReference type="SAM" id="Phobius"/>
    </source>
</evidence>
<accession>A0A7X4HIM1</accession>
<dbReference type="InterPro" id="IPR019476">
    <property type="entry name" value="T4SS_TraD_DNA-bd"/>
</dbReference>
<evidence type="ECO:0000256" key="5">
    <source>
        <dbReference type="ARBA" id="ARBA00023136"/>
    </source>
</evidence>
<keyword evidence="2" id="KW-1003">Cell membrane</keyword>
<dbReference type="Pfam" id="PF10412">
    <property type="entry name" value="TrwB_AAD_bind"/>
    <property type="match status" value="1"/>
</dbReference>
<organism evidence="8 9">
    <name type="scientific">Pseudoduganella aquatica</name>
    <dbReference type="NCBI Taxonomy" id="2660641"/>
    <lineage>
        <taxon>Bacteria</taxon>
        <taxon>Pseudomonadati</taxon>
        <taxon>Pseudomonadota</taxon>
        <taxon>Betaproteobacteria</taxon>
        <taxon>Burkholderiales</taxon>
        <taxon>Oxalobacteraceae</taxon>
        <taxon>Telluria group</taxon>
        <taxon>Pseudoduganella</taxon>
    </lineage>
</organism>
<keyword evidence="3 6" id="KW-0812">Transmembrane</keyword>
<keyword evidence="8" id="KW-0238">DNA-binding</keyword>